<dbReference type="AlphaFoldDB" id="A0AA42CHG6"/>
<organism evidence="3 4">
    <name type="scientific">Limobrevibacterium gyesilva</name>
    <dbReference type="NCBI Taxonomy" id="2991712"/>
    <lineage>
        <taxon>Bacteria</taxon>
        <taxon>Pseudomonadati</taxon>
        <taxon>Pseudomonadota</taxon>
        <taxon>Alphaproteobacteria</taxon>
        <taxon>Acetobacterales</taxon>
        <taxon>Acetobacteraceae</taxon>
        <taxon>Limobrevibacterium</taxon>
    </lineage>
</organism>
<evidence type="ECO:0000313" key="4">
    <source>
        <dbReference type="Proteomes" id="UP001165679"/>
    </source>
</evidence>
<proteinExistence type="predicted"/>
<dbReference type="InterPro" id="IPR036737">
    <property type="entry name" value="OmpA-like_sf"/>
</dbReference>
<gene>
    <name evidence="3" type="ORF">OL599_10290</name>
</gene>
<feature type="compositionally biased region" description="Pro residues" evidence="1">
    <location>
        <begin position="123"/>
        <end position="143"/>
    </location>
</feature>
<dbReference type="Proteomes" id="UP001165679">
    <property type="component" value="Unassembled WGS sequence"/>
</dbReference>
<keyword evidence="4" id="KW-1185">Reference proteome</keyword>
<accession>A0AA42CHG6</accession>
<evidence type="ECO:0000259" key="2">
    <source>
        <dbReference type="Pfam" id="PF00691"/>
    </source>
</evidence>
<feature type="compositionally biased region" description="Pro residues" evidence="1">
    <location>
        <begin position="155"/>
        <end position="168"/>
    </location>
</feature>
<feature type="region of interest" description="Disordered" evidence="1">
    <location>
        <begin position="155"/>
        <end position="174"/>
    </location>
</feature>
<feature type="compositionally biased region" description="Pro residues" evidence="1">
    <location>
        <begin position="208"/>
        <end position="225"/>
    </location>
</feature>
<dbReference type="EMBL" id="JAPDNT010000006">
    <property type="protein sequence ID" value="MCW3474962.1"/>
    <property type="molecule type" value="Genomic_DNA"/>
</dbReference>
<dbReference type="RefSeq" id="WP_264713639.1">
    <property type="nucleotide sequence ID" value="NZ_JAPDNT010000006.1"/>
</dbReference>
<dbReference type="Gene3D" id="3.30.1330.60">
    <property type="entry name" value="OmpA-like domain"/>
    <property type="match status" value="1"/>
</dbReference>
<dbReference type="PRINTS" id="PR01217">
    <property type="entry name" value="PRICHEXTENSN"/>
</dbReference>
<comment type="caution">
    <text evidence="3">The sequence shown here is derived from an EMBL/GenBank/DDBJ whole genome shotgun (WGS) entry which is preliminary data.</text>
</comment>
<evidence type="ECO:0000313" key="3">
    <source>
        <dbReference type="EMBL" id="MCW3474962.1"/>
    </source>
</evidence>
<sequence length="321" mass="30938">MRARLAGCIAGCLVLAECSSPASLNPVEWWHDLEGGRIASTRPPPPNADAPYPNLASVPSRPAAIDAAARGRIANSLVADRANAQYGASIAPLTPAGAPPPRPPASAAPQGDMSASLDAASKPPAPPAPPVAAPTPTSAPPRRAPVGAVAAAPLAAPPAPAPAEPAPTPTAAAAGAAAADVAAFPGIPDRPPPPPSIAGAGVPATTVPTPPPPTPPAPPAPPLAPGEPVAVPFPAGSAVLPAAVQGQLKTLAQRRGNASIAVAGYGEALSSEPADQSAALPLALERAHAIASVLQAAGVPASALHITAEAAGRGGVARIAD</sequence>
<feature type="domain" description="OmpA-like" evidence="2">
    <location>
        <begin position="233"/>
        <end position="311"/>
    </location>
</feature>
<reference evidence="3" key="2">
    <citation type="submission" date="2022-10" db="EMBL/GenBank/DDBJ databases">
        <authorList>
            <person name="Trinh H.N."/>
        </authorList>
    </citation>
    <scope>NUCLEOTIDE SEQUENCE</scope>
    <source>
        <strain evidence="3">RN2-1</strain>
    </source>
</reference>
<feature type="region of interest" description="Disordered" evidence="1">
    <location>
        <begin position="90"/>
        <end position="144"/>
    </location>
</feature>
<feature type="compositionally biased region" description="Pro residues" evidence="1">
    <location>
        <begin position="97"/>
        <end position="106"/>
    </location>
</feature>
<feature type="region of interest" description="Disordered" evidence="1">
    <location>
        <begin position="183"/>
        <end position="229"/>
    </location>
</feature>
<dbReference type="InterPro" id="IPR006665">
    <property type="entry name" value="OmpA-like"/>
</dbReference>
<dbReference type="Pfam" id="PF00691">
    <property type="entry name" value="OmpA"/>
    <property type="match status" value="1"/>
</dbReference>
<evidence type="ECO:0000256" key="1">
    <source>
        <dbReference type="SAM" id="MobiDB-lite"/>
    </source>
</evidence>
<reference evidence="3" key="1">
    <citation type="submission" date="2022-09" db="EMBL/GenBank/DDBJ databases">
        <title>Rhodovastum sp. nov. RN2-1 isolated from soil in Seongnam, South Korea.</title>
        <authorList>
            <person name="Le N.T."/>
        </authorList>
    </citation>
    <scope>NUCLEOTIDE SEQUENCE</scope>
    <source>
        <strain evidence="3">RN2-1</strain>
    </source>
</reference>
<protein>
    <recommendedName>
        <fullName evidence="2">OmpA-like domain-containing protein</fullName>
    </recommendedName>
</protein>
<dbReference type="SUPFAM" id="SSF103088">
    <property type="entry name" value="OmpA-like"/>
    <property type="match status" value="1"/>
</dbReference>
<name>A0AA42CHG6_9PROT</name>
<feature type="compositionally biased region" description="Low complexity" evidence="1">
    <location>
        <begin position="197"/>
        <end position="207"/>
    </location>
</feature>